<comment type="caution">
    <text evidence="1">The sequence shown here is derived from an EMBL/GenBank/DDBJ whole genome shotgun (WGS) entry which is preliminary data.</text>
</comment>
<sequence length="372" mass="42122">MASLLVDVGKWVAKFAAKEAWGAITGKQAVPTAELLDTIIAGQNEIARQIENLSIKLEILEAMRRILYWSKRMDEIMDDFKTLNGGVIDEADPAYAELLAALRNENHGVRYSTFSIYNAIMGLPGQGAGAIYVWHGQAFPKLKDDKNLYYFMADYVKEMDDNLGPIAYLLRQGLVLSLFTAYSETDAERLRKECEDRVNTIANTLYNILYPPGLRFLKPSLDSAGNQGGNQWQRWQQKDKSDYFLVMNNFYIPCLGSGKKPTQTNKTEAWNFALEQDSEPLGAMRFLSAWDNKGNKRLRYSKMYQQGWNIDFSTSTNKDTSAILFKLIPLEESEAGKQPLFRFVPYLESSKGIVTNNSKTFSSLFLPVNPQS</sequence>
<dbReference type="AlphaFoldDB" id="A0A014N2B8"/>
<dbReference type="Proteomes" id="UP000030151">
    <property type="component" value="Unassembled WGS sequence"/>
</dbReference>
<evidence type="ECO:0000313" key="2">
    <source>
        <dbReference type="Proteomes" id="UP000030151"/>
    </source>
</evidence>
<organism evidence="1 2">
    <name type="scientific">Metarhizium robertsii</name>
    <dbReference type="NCBI Taxonomy" id="568076"/>
    <lineage>
        <taxon>Eukaryota</taxon>
        <taxon>Fungi</taxon>
        <taxon>Dikarya</taxon>
        <taxon>Ascomycota</taxon>
        <taxon>Pezizomycotina</taxon>
        <taxon>Sordariomycetes</taxon>
        <taxon>Hypocreomycetidae</taxon>
        <taxon>Hypocreales</taxon>
        <taxon>Clavicipitaceae</taxon>
        <taxon>Metarhizium</taxon>
    </lineage>
</organism>
<dbReference type="HOGENOM" id="CLU_765226_0_0_1"/>
<evidence type="ECO:0000313" key="1">
    <source>
        <dbReference type="EMBL" id="EXU99604.1"/>
    </source>
</evidence>
<reference evidence="1 2" key="1">
    <citation type="submission" date="2014-02" db="EMBL/GenBank/DDBJ databases">
        <title>The genome sequence of the entomopathogenic fungus Metarhizium robertsii ARSEF 2575.</title>
        <authorList>
            <person name="Giuliano Garisto Donzelli B."/>
            <person name="Roe B.A."/>
            <person name="Macmil S.L."/>
            <person name="Krasnoff S.B."/>
            <person name="Gibson D.M."/>
        </authorList>
    </citation>
    <scope>NUCLEOTIDE SEQUENCE [LARGE SCALE GENOMIC DNA]</scope>
    <source>
        <strain evidence="1 2">ARSEF 2575</strain>
    </source>
</reference>
<protein>
    <submittedName>
        <fullName evidence="1">Uncharacterized protein</fullName>
    </submittedName>
</protein>
<gene>
    <name evidence="1" type="ORF">X797_007415</name>
</gene>
<dbReference type="OrthoDB" id="4653544at2759"/>
<dbReference type="eggNOG" id="ENOG502RMTC">
    <property type="taxonomic scope" value="Eukaryota"/>
</dbReference>
<accession>A0A014N2B8</accession>
<proteinExistence type="predicted"/>
<name>A0A014N2B8_9HYPO</name>
<dbReference type="EMBL" id="JELW01000018">
    <property type="protein sequence ID" value="EXU99604.1"/>
    <property type="molecule type" value="Genomic_DNA"/>
</dbReference>